<evidence type="ECO:0000256" key="2">
    <source>
        <dbReference type="ARBA" id="ARBA00022679"/>
    </source>
</evidence>
<feature type="domain" description="Protein kinase" evidence="12">
    <location>
        <begin position="530"/>
        <end position="777"/>
    </location>
</feature>
<dbReference type="EMBL" id="LHPM01000013">
    <property type="protein sequence ID" value="OAL66236.1"/>
    <property type="molecule type" value="Genomic_DNA"/>
</dbReference>
<dbReference type="Gene3D" id="1.50.10.20">
    <property type="match status" value="1"/>
</dbReference>
<dbReference type="FunFam" id="1.10.510.10:FF:000434">
    <property type="entry name" value="Serine/threonine protein kinase"/>
    <property type="match status" value="1"/>
</dbReference>
<keyword evidence="5" id="KW-0418">Kinase</keyword>
<dbReference type="PANTHER" id="PTHR24350">
    <property type="entry name" value="SERINE/THREONINE-PROTEIN KINASE IAL-RELATED"/>
    <property type="match status" value="1"/>
</dbReference>
<keyword evidence="2" id="KW-0808">Transferase</keyword>
<feature type="region of interest" description="Disordered" evidence="11">
    <location>
        <begin position="882"/>
        <end position="989"/>
    </location>
</feature>
<comment type="caution">
    <text evidence="13">The sequence shown here is derived from an EMBL/GenBank/DDBJ whole genome shotgun (WGS) entry which is preliminary data.</text>
</comment>
<organism evidence="13 14">
    <name type="scientific">Trichophyton rubrum</name>
    <name type="common">Athlete's foot fungus</name>
    <name type="synonym">Epidermophyton rubrum</name>
    <dbReference type="NCBI Taxonomy" id="5551"/>
    <lineage>
        <taxon>Eukaryota</taxon>
        <taxon>Fungi</taxon>
        <taxon>Dikarya</taxon>
        <taxon>Ascomycota</taxon>
        <taxon>Pezizomycotina</taxon>
        <taxon>Eurotiomycetes</taxon>
        <taxon>Eurotiomycetidae</taxon>
        <taxon>Onygenales</taxon>
        <taxon>Arthrodermataceae</taxon>
        <taxon>Trichophyton</taxon>
    </lineage>
</organism>
<evidence type="ECO:0000313" key="13">
    <source>
        <dbReference type="EMBL" id="OAL66236.1"/>
    </source>
</evidence>
<evidence type="ECO:0000256" key="7">
    <source>
        <dbReference type="PIRSR" id="PIRSR630616-1"/>
    </source>
</evidence>
<evidence type="ECO:0000256" key="9">
    <source>
        <dbReference type="PIRSR" id="PIRSR630616-3"/>
    </source>
</evidence>
<evidence type="ECO:0000256" key="10">
    <source>
        <dbReference type="PROSITE-ProRule" id="PRU10141"/>
    </source>
</evidence>
<feature type="compositionally biased region" description="Polar residues" evidence="11">
    <location>
        <begin position="963"/>
        <end position="975"/>
    </location>
</feature>
<feature type="compositionally biased region" description="Polar residues" evidence="11">
    <location>
        <begin position="1392"/>
        <end position="1421"/>
    </location>
</feature>
<feature type="compositionally biased region" description="Acidic residues" evidence="11">
    <location>
        <begin position="1284"/>
        <end position="1297"/>
    </location>
</feature>
<evidence type="ECO:0000256" key="1">
    <source>
        <dbReference type="ARBA" id="ARBA00022527"/>
    </source>
</evidence>
<gene>
    <name evidence="13" type="ORF">A7C99_3344</name>
</gene>
<evidence type="ECO:0000256" key="6">
    <source>
        <dbReference type="ARBA" id="ARBA00022840"/>
    </source>
</evidence>
<accession>A0A178F2I9</accession>
<proteinExistence type="predicted"/>
<dbReference type="Pfam" id="PF00432">
    <property type="entry name" value="Prenyltrans"/>
    <property type="match status" value="1"/>
</dbReference>
<dbReference type="Gene3D" id="1.10.510.10">
    <property type="entry name" value="Transferase(Phosphotransferase) domain 1"/>
    <property type="match status" value="1"/>
</dbReference>
<feature type="region of interest" description="Disordered" evidence="11">
    <location>
        <begin position="474"/>
        <end position="499"/>
    </location>
</feature>
<evidence type="ECO:0000256" key="4">
    <source>
        <dbReference type="ARBA" id="ARBA00022741"/>
    </source>
</evidence>
<reference evidence="13 14" key="1">
    <citation type="submission" date="2016-05" db="EMBL/GenBank/DDBJ databases">
        <title>Genome sequencing of Trichophyton rubrum CMCC(F)T1i isolated from hair.</title>
        <authorList>
            <person name="Zhan P."/>
            <person name="Tao Y."/>
            <person name="Liu W."/>
        </authorList>
    </citation>
    <scope>NUCLEOTIDE SEQUENCE [LARGE SCALE GENOMIC DNA]</scope>
    <source>
        <strain evidence="14">CMCC(F)T1i</strain>
    </source>
</reference>
<evidence type="ECO:0000256" key="11">
    <source>
        <dbReference type="SAM" id="MobiDB-lite"/>
    </source>
</evidence>
<sequence length="1421" mass="156296">MALRKDRQIKYFLRCLKTLLPHPYTSNDSNRMTLAYFTLAGLDLLGVLGGEKPAISASERAGYVNWLYHCQLPTGGFRGFTGANFGDEKRTQENECWDPANVPATFFALVALLILEDDLARVRRRECLAWLNSMQREDGSFGQTLGPGGSIDGARDLRFCCCAAGIRYILRGENEADIGSDIDAEKLIDYVQACQTYEGGFAESPFNESNAGLTYCALGTLSFLGCLRPEDKFTSSVTVPGSAEYERLISWLVYRQTTFIEQEEAEDEEDGGGETAGSDKPVTETQDQSKAGLSLHDAIASLPSLEAVSPSTSLCAGFNGRPNKIADTCYCFWVTGSLAMLDQLGLVDPQANRRYLLEKTQHMIGGFGKTAGEPPGKPEALSPAHPLLDACLCAGSWTNQDRRKICSIHTLALRLWDSLARGQKREKKEKKALTPSTLCCVPVDVYADTWTRSRGRHDDDDDATRPANFIYQQPNRALPRPRPRGGQLSLHMPPPKSKAESQLQKEKLVNSYHELLNEFSSKELRNVGNYALGKLIGKGSFGKVYLATHKLTNGSKVVLKSSSREDPNLAREIHHHRQFHHPHIARLYEVIVTEKLVWLVLEYCPGDELYNHLLQNGPMPIEKTQKIFTQLVGAVAYVHSKSCVHRDLKLENILLDKHENVKLCDFGFTREYDGKASYLQTFCGTICYSAPEMLKGEKYAGEKVDVWSLGIILYALIAGELPWDDDDDQVTKSRILTEEPKYTDRFPDDAKSLINLLLSKRPLLRPTLSDVLAHPFLAEFAPQQQANLKLTRPPPFSTPLEKATLERMRSAGVNTEQVMQNVLAQRCDALAGWWTLLIEKEERKERRRERKRREKEVEAKNLRRLSAASSRLERISAALVEVDEEGHPEEPRSRGRRERRSLTSQQLNVPDLPKLPETAPSSDGLLTPPLPPPPPVEKDFPRPPRSTSRGRPVPPPKERRISKGSNYHLSASQPDLTRPQGILRRQGARRRQYPIISQLAQLKHWIIESTKRAKSPHPKAFSGSTRKFLSSHSSPPKKGDTPSKDAAVTPTSPNFPQNQQTPTAKRSSNASSLAISNASYPGARRTSSHTQRPLNTSSSHNRNSLSPSPLTPRNSYRRSSAGLRGRKSTSSSVSSIRTVHHAHSHSKTSSISSNSIDTVSTPTGSSAKALGRSPHSSIKILPATPTSMSVFPSNIRLVRGGPNSSLTSAFNEAAPALIPSPSSGPIFARRKRATFKGPTLSSTHMLSGAGPGTPNLMRSRASSVASGEIIMAGARKSQIIEEEEDEVLPDDTTEEVDCFSPTDERGPGFPESSSSVPLDAKYANAIAAAATMDPANLRSGSERDGSPDSRQLLPAAEITELPSFSKIPSTEHDRSPLRPPRSSSLREAKSGSPGSLNASDSLDNIAETSPTLKKTSTATSS</sequence>
<feature type="region of interest" description="Disordered" evidence="11">
    <location>
        <begin position="1284"/>
        <end position="1317"/>
    </location>
</feature>
<dbReference type="GO" id="GO:0005524">
    <property type="term" value="F:ATP binding"/>
    <property type="evidence" value="ECO:0007669"/>
    <property type="project" value="UniProtKB-UniRule"/>
</dbReference>
<evidence type="ECO:0000256" key="5">
    <source>
        <dbReference type="ARBA" id="ARBA00022777"/>
    </source>
</evidence>
<dbReference type="InterPro" id="IPR030616">
    <property type="entry name" value="Aur-like"/>
</dbReference>
<feature type="compositionally biased region" description="Low complexity" evidence="11">
    <location>
        <begin position="1094"/>
        <end position="1108"/>
    </location>
</feature>
<name>A0A178F2I9_TRIRU</name>
<dbReference type="InterPro" id="IPR017441">
    <property type="entry name" value="Protein_kinase_ATP_BS"/>
</dbReference>
<feature type="compositionally biased region" description="Low complexity" evidence="11">
    <location>
        <begin position="1147"/>
        <end position="1161"/>
    </location>
</feature>
<dbReference type="SMART" id="SM00220">
    <property type="entry name" value="S_TKc"/>
    <property type="match status" value="1"/>
</dbReference>
<feature type="compositionally biased region" description="Acidic residues" evidence="11">
    <location>
        <begin position="263"/>
        <end position="272"/>
    </location>
</feature>
<evidence type="ECO:0000259" key="12">
    <source>
        <dbReference type="PROSITE" id="PS50011"/>
    </source>
</evidence>
<dbReference type="VEuPathDB" id="FungiDB:TERG_01630"/>
<dbReference type="PROSITE" id="PS00108">
    <property type="entry name" value="PROTEIN_KINASE_ST"/>
    <property type="match status" value="1"/>
</dbReference>
<keyword evidence="6 8" id="KW-0067">ATP-binding</keyword>
<feature type="binding site" evidence="8">
    <location>
        <position position="556"/>
    </location>
    <ligand>
        <name>ATP</name>
        <dbReference type="ChEBI" id="CHEBI:30616"/>
    </ligand>
</feature>
<dbReference type="PROSITE" id="PS00107">
    <property type="entry name" value="PROTEIN_KINASE_ATP"/>
    <property type="match status" value="1"/>
</dbReference>
<dbReference type="Proteomes" id="UP000243015">
    <property type="component" value="Unassembled WGS sequence"/>
</dbReference>
<dbReference type="InterPro" id="IPR000719">
    <property type="entry name" value="Prot_kinase_dom"/>
</dbReference>
<keyword evidence="4 8" id="KW-0547">Nucleotide-binding</keyword>
<feature type="region of interest" description="Disordered" evidence="11">
    <location>
        <begin position="263"/>
        <end position="290"/>
    </location>
</feature>
<feature type="region of interest" description="Disordered" evidence="11">
    <location>
        <begin position="1333"/>
        <end position="1421"/>
    </location>
</feature>
<protein>
    <recommendedName>
        <fullName evidence="12">Protein kinase domain-containing protein</fullName>
    </recommendedName>
</protein>
<feature type="binding site" evidence="8">
    <location>
        <begin position="651"/>
        <end position="652"/>
    </location>
    <ligand>
        <name>ATP</name>
        <dbReference type="ChEBI" id="CHEBI:30616"/>
    </ligand>
</feature>
<dbReference type="InterPro" id="IPR008930">
    <property type="entry name" value="Terpenoid_cyclase/PrenylTrfase"/>
</dbReference>
<dbReference type="PROSITE" id="PS50011">
    <property type="entry name" value="PROTEIN_KINASE_DOM"/>
    <property type="match status" value="1"/>
</dbReference>
<dbReference type="InterPro" id="IPR008271">
    <property type="entry name" value="Ser/Thr_kinase_AS"/>
</dbReference>
<feature type="region of interest" description="Disordered" evidence="11">
    <location>
        <begin position="1011"/>
        <end position="1177"/>
    </location>
</feature>
<evidence type="ECO:0000313" key="14">
    <source>
        <dbReference type="Proteomes" id="UP000243015"/>
    </source>
</evidence>
<dbReference type="SUPFAM" id="SSF48239">
    <property type="entry name" value="Terpenoid cyclases/Protein prenyltransferases"/>
    <property type="match status" value="1"/>
</dbReference>
<dbReference type="Pfam" id="PF00069">
    <property type="entry name" value="Pkinase"/>
    <property type="match status" value="1"/>
</dbReference>
<dbReference type="GO" id="GO:0004674">
    <property type="term" value="F:protein serine/threonine kinase activity"/>
    <property type="evidence" value="ECO:0007669"/>
    <property type="project" value="UniProtKB-KW"/>
</dbReference>
<feature type="compositionally biased region" description="Polar residues" evidence="11">
    <location>
        <begin position="1049"/>
        <end position="1066"/>
    </location>
</feature>
<dbReference type="InterPro" id="IPR001330">
    <property type="entry name" value="Prenyltrans"/>
</dbReference>
<feature type="compositionally biased region" description="Polar residues" evidence="11">
    <location>
        <begin position="1022"/>
        <end position="1034"/>
    </location>
</feature>
<evidence type="ECO:0000256" key="8">
    <source>
        <dbReference type="PIRSR" id="PIRSR630616-2"/>
    </source>
</evidence>
<keyword evidence="1" id="KW-0723">Serine/threonine-protein kinase</keyword>
<evidence type="ECO:0000256" key="3">
    <source>
        <dbReference type="ARBA" id="ARBA00022737"/>
    </source>
</evidence>
<feature type="binding site" evidence="8">
    <location>
        <position position="665"/>
    </location>
    <ligand>
        <name>ATP</name>
        <dbReference type="ChEBI" id="CHEBI:30616"/>
    </ligand>
</feature>
<feature type="compositionally biased region" description="Low complexity" evidence="11">
    <location>
        <begin position="1067"/>
        <end position="1079"/>
    </location>
</feature>
<dbReference type="SUPFAM" id="SSF56112">
    <property type="entry name" value="Protein kinase-like (PK-like)"/>
    <property type="match status" value="1"/>
</dbReference>
<feature type="cross-link" description="Glycyl lysine isopeptide (Lys-Gly) (interchain with G-Cter in SUMO2)" evidence="9">
    <location>
        <position position="649"/>
    </location>
</feature>
<feature type="binding site" evidence="10">
    <location>
        <position position="560"/>
    </location>
    <ligand>
        <name>ATP</name>
        <dbReference type="ChEBI" id="CHEBI:30616"/>
    </ligand>
</feature>
<dbReference type="CDD" id="cd14003">
    <property type="entry name" value="STKc_AMPK-like"/>
    <property type="match status" value="1"/>
</dbReference>
<dbReference type="InterPro" id="IPR011009">
    <property type="entry name" value="Kinase-like_dom_sf"/>
</dbReference>
<keyword evidence="3" id="KW-0677">Repeat</keyword>
<feature type="active site" description="Proton acceptor" evidence="7">
    <location>
        <position position="647"/>
    </location>
</feature>
<dbReference type="VEuPathDB" id="FungiDB:TERG_01629"/>